<evidence type="ECO:0000256" key="6">
    <source>
        <dbReference type="ARBA" id="ARBA00023159"/>
    </source>
</evidence>
<dbReference type="GO" id="GO:0006355">
    <property type="term" value="P:regulation of DNA-templated transcription"/>
    <property type="evidence" value="ECO:0007669"/>
    <property type="project" value="UniProtKB-UniRule"/>
</dbReference>
<evidence type="ECO:0000259" key="13">
    <source>
        <dbReference type="Pfam" id="PF11626"/>
    </source>
</evidence>
<organism evidence="15 16">
    <name type="scientific">Pelusios castaneus</name>
    <name type="common">West African mud turtle</name>
    <dbReference type="NCBI Taxonomy" id="367368"/>
    <lineage>
        <taxon>Eukaryota</taxon>
        <taxon>Metazoa</taxon>
        <taxon>Chordata</taxon>
        <taxon>Craniata</taxon>
        <taxon>Vertebrata</taxon>
        <taxon>Euteleostomi</taxon>
        <taxon>Archelosauria</taxon>
        <taxon>Testudinata</taxon>
        <taxon>Testudines</taxon>
        <taxon>Pleurodira</taxon>
        <taxon>Pelomedusidae</taxon>
        <taxon>Pelusios</taxon>
    </lineage>
</organism>
<evidence type="ECO:0000256" key="11">
    <source>
        <dbReference type="SAM" id="MobiDB-lite"/>
    </source>
</evidence>
<dbReference type="FunFam" id="1.10.10.60:FF:000246">
    <property type="entry name" value="Telomeric repeat-binding factor 2-interacting protein 1"/>
    <property type="match status" value="1"/>
</dbReference>
<dbReference type="Proteomes" id="UP000694393">
    <property type="component" value="Unplaced"/>
</dbReference>
<dbReference type="SUPFAM" id="SSF46689">
    <property type="entry name" value="Homeodomain-like"/>
    <property type="match status" value="1"/>
</dbReference>
<dbReference type="GO" id="GO:0010833">
    <property type="term" value="P:telomere maintenance via telomere lengthening"/>
    <property type="evidence" value="ECO:0007669"/>
    <property type="project" value="UniProtKB-UniRule"/>
</dbReference>
<dbReference type="Pfam" id="PF16589">
    <property type="entry name" value="BRCT_2"/>
    <property type="match status" value="1"/>
</dbReference>
<dbReference type="PANTHER" id="PTHR16466">
    <property type="entry name" value="TELOMERE REPEAT-BINDING FACTOR 2-INTERACTING PROTEIN 1"/>
    <property type="match status" value="1"/>
</dbReference>
<proteinExistence type="inferred from homology"/>
<dbReference type="PANTHER" id="PTHR16466:SF6">
    <property type="entry name" value="TELOMERIC REPEAT-BINDING FACTOR 2-INTERACTING PROTEIN 1"/>
    <property type="match status" value="1"/>
</dbReference>
<keyword evidence="16" id="KW-1185">Reference proteome</keyword>
<dbReference type="GO" id="GO:0070187">
    <property type="term" value="C:shelterin complex"/>
    <property type="evidence" value="ECO:0007669"/>
    <property type="project" value="TreeGrafter"/>
</dbReference>
<dbReference type="CDD" id="cd11653">
    <property type="entry name" value="rap1_RCT"/>
    <property type="match status" value="1"/>
</dbReference>
<dbReference type="InterPro" id="IPR015010">
    <property type="entry name" value="TERF2IP_Myb"/>
</dbReference>
<dbReference type="Gene3D" id="1.10.10.60">
    <property type="entry name" value="Homeodomain-like"/>
    <property type="match status" value="1"/>
</dbReference>
<dbReference type="GO" id="GO:0031848">
    <property type="term" value="P:protection from non-homologous end joining at telomere"/>
    <property type="evidence" value="ECO:0007669"/>
    <property type="project" value="TreeGrafter"/>
</dbReference>
<sequence>MRLPGHRPTILGLIGPALRWGLSLSAGAGLEYGAAGLVLRLAVPLQSLSAGPSAPPPRPSAAMAFERPAPALFLGPDGRPMRFYVRPGPVKLQLAPLILAGGGRLCRVQEPGAVLLAQPGERAAAAAAGDFVSTDYVRRCVERNEQLPLERYRLGAAPAPGSSPGPGPAEPPGGRLAFTEAEDEAILLYVRARARGTASGTALWKEMARVRLTPHSWQAMRDRYLRHLRGQEEKYLLGRPASPARDGEPAASGAENPAAPGQAESWRKEAADVSPGVVQEQLPKEGGSLFQMANQEFEGNESENETCDLQEENPPKDEELKSPEKTPSGQKMELKQLVTAEDSPLTKIQPPGEERSVTPCPSPTDVAKAVKTLQHFMEEFSMDLSTVSQAFLKNSGEVEATSYFLQTSQRLDGYPVWSRQDDLDLQKADENIRSKLVAKFGAQNVAKRVVFRKS</sequence>
<keyword evidence="7 10" id="KW-0804">Transcription</keyword>
<dbReference type="Pfam" id="PF11626">
    <property type="entry name" value="Rap1_C"/>
    <property type="match status" value="1"/>
</dbReference>
<dbReference type="Ensembl" id="ENSPCET00000020955.1">
    <property type="protein sequence ID" value="ENSPCEP00000020263.1"/>
    <property type="gene ID" value="ENSPCEG00000015682.1"/>
</dbReference>
<evidence type="ECO:0000313" key="16">
    <source>
        <dbReference type="Proteomes" id="UP000694393"/>
    </source>
</evidence>
<accession>A0A8C8VN51</accession>
<dbReference type="GO" id="GO:0042162">
    <property type="term" value="F:telomeric DNA binding"/>
    <property type="evidence" value="ECO:0007669"/>
    <property type="project" value="TreeGrafter"/>
</dbReference>
<name>A0A8C8VN51_9SAUR</name>
<feature type="domain" description="TRF2-interacting telomeric protein/Rap1 C-terminal" evidence="13">
    <location>
        <begin position="377"/>
        <end position="452"/>
    </location>
</feature>
<keyword evidence="4 10" id="KW-0779">Telomere</keyword>
<dbReference type="Pfam" id="PF08914">
    <property type="entry name" value="Myb_Rap1"/>
    <property type="match status" value="1"/>
</dbReference>
<reference evidence="15" key="1">
    <citation type="submission" date="2025-08" db="UniProtKB">
        <authorList>
            <consortium name="Ensembl"/>
        </authorList>
    </citation>
    <scope>IDENTIFICATION</scope>
</reference>
<evidence type="ECO:0000256" key="3">
    <source>
        <dbReference type="ARBA" id="ARBA00022454"/>
    </source>
</evidence>
<evidence type="ECO:0000256" key="10">
    <source>
        <dbReference type="RuleBase" id="RU367107"/>
    </source>
</evidence>
<evidence type="ECO:0000313" key="15">
    <source>
        <dbReference type="Ensembl" id="ENSPCEP00000020263.1"/>
    </source>
</evidence>
<keyword evidence="6 10" id="KW-0010">Activator</keyword>
<feature type="region of interest" description="Disordered" evidence="11">
    <location>
        <begin position="298"/>
        <end position="334"/>
    </location>
</feature>
<feature type="compositionally biased region" description="Pro residues" evidence="11">
    <location>
        <begin position="161"/>
        <end position="171"/>
    </location>
</feature>
<feature type="domain" description="TERF2-interacting telomeric protein 1 Myb" evidence="12">
    <location>
        <begin position="178"/>
        <end position="235"/>
    </location>
</feature>
<evidence type="ECO:0000259" key="12">
    <source>
        <dbReference type="Pfam" id="PF08914"/>
    </source>
</evidence>
<dbReference type="GO" id="GO:0005654">
    <property type="term" value="C:nucleoplasm"/>
    <property type="evidence" value="ECO:0007669"/>
    <property type="project" value="UniProtKB-ARBA"/>
</dbReference>
<reference evidence="15" key="2">
    <citation type="submission" date="2025-09" db="UniProtKB">
        <authorList>
            <consortium name="Ensembl"/>
        </authorList>
    </citation>
    <scope>IDENTIFICATION</scope>
</reference>
<dbReference type="InterPro" id="IPR039595">
    <property type="entry name" value="TE2IP/Rap1"/>
</dbReference>
<evidence type="ECO:0000256" key="8">
    <source>
        <dbReference type="ARBA" id="ARBA00023242"/>
    </source>
</evidence>
<evidence type="ECO:0000256" key="2">
    <source>
        <dbReference type="ARBA" id="ARBA00017805"/>
    </source>
</evidence>
<dbReference type="InterPro" id="IPR009057">
    <property type="entry name" value="Homeodomain-like_sf"/>
</dbReference>
<feature type="region of interest" description="Disordered" evidence="11">
    <location>
        <begin position="343"/>
        <end position="362"/>
    </location>
</feature>
<dbReference type="CDD" id="cd11655">
    <property type="entry name" value="rap1_myb-like"/>
    <property type="match status" value="1"/>
</dbReference>
<evidence type="ECO:0000259" key="14">
    <source>
        <dbReference type="Pfam" id="PF16589"/>
    </source>
</evidence>
<comment type="similarity">
    <text evidence="1 10">Belongs to the RAP1 family.</text>
</comment>
<protein>
    <recommendedName>
        <fullName evidence="2 10">Telomeric repeat-binding factor 2-interacting protein 1</fullName>
        <shortName evidence="10">TERF2-interacting telomeric protein 1</shortName>
    </recommendedName>
    <alternativeName>
        <fullName evidence="9 10">Repressor/activator protein 1 homolog</fullName>
    </alternativeName>
</protein>
<feature type="region of interest" description="Disordered" evidence="11">
    <location>
        <begin position="155"/>
        <end position="176"/>
    </location>
</feature>
<dbReference type="InterPro" id="IPR001357">
    <property type="entry name" value="BRCT_dom"/>
</dbReference>
<comment type="subunit">
    <text evidence="10">Homodimer.</text>
</comment>
<dbReference type="InterPro" id="IPR021661">
    <property type="entry name" value="Rap1_C"/>
</dbReference>
<keyword evidence="8 10" id="KW-0539">Nucleus</keyword>
<feature type="compositionally biased region" description="Basic and acidic residues" evidence="11">
    <location>
        <begin position="313"/>
        <end position="324"/>
    </location>
</feature>
<comment type="subcellular location">
    <subcellularLocation>
        <location evidence="10">Nucleus</location>
    </subcellularLocation>
    <subcellularLocation>
        <location evidence="10">Chromosome</location>
        <location evidence="10">Telomere</location>
    </subcellularLocation>
</comment>
<keyword evidence="3 10" id="KW-0158">Chromosome</keyword>
<feature type="region of interest" description="Disordered" evidence="11">
    <location>
        <begin position="239"/>
        <end position="284"/>
    </location>
</feature>
<evidence type="ECO:0000256" key="7">
    <source>
        <dbReference type="ARBA" id="ARBA00023163"/>
    </source>
</evidence>
<evidence type="ECO:0000256" key="4">
    <source>
        <dbReference type="ARBA" id="ARBA00022895"/>
    </source>
</evidence>
<evidence type="ECO:0000256" key="9">
    <source>
        <dbReference type="ARBA" id="ARBA00032471"/>
    </source>
</evidence>
<feature type="compositionally biased region" description="Acidic residues" evidence="11">
    <location>
        <begin position="298"/>
        <end position="311"/>
    </location>
</feature>
<evidence type="ECO:0000256" key="5">
    <source>
        <dbReference type="ARBA" id="ARBA00023015"/>
    </source>
</evidence>
<dbReference type="AlphaFoldDB" id="A0A8C8VN51"/>
<keyword evidence="5 10" id="KW-0805">Transcription regulation</keyword>
<comment type="function">
    <text evidence="10">Acts both as a regulator of telomere function and as a transcription regulator. Involved in the regulation of telomere length and protection as a component of the shelterin complex (telosome). Does not bind DNA directly: recruited to telomeric double-stranded 5'-TTAGGG-3' repeats via its interaction with terf2. Independently of its function in telomeres, also acts as a transcription regulator: recruited to extratelomeric 5'-TTAGGG-3' sites via its association with terf2 or other factors, and regulates gene expression.</text>
</comment>
<feature type="domain" description="BRCT" evidence="14">
    <location>
        <begin position="72"/>
        <end position="153"/>
    </location>
</feature>
<evidence type="ECO:0000256" key="1">
    <source>
        <dbReference type="ARBA" id="ARBA00010467"/>
    </source>
</evidence>